<dbReference type="Pfam" id="PF12855">
    <property type="entry name" value="Ecl1"/>
    <property type="match status" value="1"/>
</dbReference>
<sequence>MCFQDDYCVVDGNLCTPGAIYCSDACRLADLNRSIDVTESILKLPYLEQPGDEPHYHGTCAHSPQQPFSPLIHTDAPFSNFHHSHSESASPPRDYNAMDVQLLYESQFFGSRKSTVSEPTILDLNYTFSADIFDPSVYQTESLQLSVMVDDLKFDVIDLDQNYRSNRQDTSYISNNYRTWLLSCTH</sequence>
<dbReference type="EMBL" id="KV454426">
    <property type="protein sequence ID" value="ODQ82928.1"/>
    <property type="molecule type" value="Genomic_DNA"/>
</dbReference>
<dbReference type="AlphaFoldDB" id="A0A1E3QZ68"/>
<evidence type="ECO:0000313" key="2">
    <source>
        <dbReference type="Proteomes" id="UP000094336"/>
    </source>
</evidence>
<evidence type="ECO:0000313" key="1">
    <source>
        <dbReference type="EMBL" id="ODQ82928.1"/>
    </source>
</evidence>
<proteinExistence type="predicted"/>
<reference evidence="2" key="1">
    <citation type="submission" date="2016-05" db="EMBL/GenBank/DDBJ databases">
        <title>Comparative genomics of biotechnologically important yeasts.</title>
        <authorList>
            <consortium name="DOE Joint Genome Institute"/>
            <person name="Riley R."/>
            <person name="Haridas S."/>
            <person name="Wolfe K.H."/>
            <person name="Lopes M.R."/>
            <person name="Hittinger C.T."/>
            <person name="Goker M."/>
            <person name="Salamov A."/>
            <person name="Wisecaver J."/>
            <person name="Long T.M."/>
            <person name="Aerts A.L."/>
            <person name="Barry K."/>
            <person name="Choi C."/>
            <person name="Clum A."/>
            <person name="Coughlan A.Y."/>
            <person name="Deshpande S."/>
            <person name="Douglass A.P."/>
            <person name="Hanson S.J."/>
            <person name="Klenk H.-P."/>
            <person name="Labutti K."/>
            <person name="Lapidus A."/>
            <person name="Lindquist E."/>
            <person name="Lipzen A."/>
            <person name="Meier-Kolthoff J.P."/>
            <person name="Ohm R.A."/>
            <person name="Otillar R.P."/>
            <person name="Pangilinan J."/>
            <person name="Peng Y."/>
            <person name="Rokas A."/>
            <person name="Rosa C.A."/>
            <person name="Scheuner C."/>
            <person name="Sibirny A.A."/>
            <person name="Slot J.C."/>
            <person name="Stielow J.B."/>
            <person name="Sun H."/>
            <person name="Kurtzman C.P."/>
            <person name="Blackwell M."/>
            <person name="Grigoriev I.V."/>
            <person name="Jeffries T.W."/>
        </authorList>
    </citation>
    <scope>NUCLEOTIDE SEQUENCE [LARGE SCALE GENOMIC DNA]</scope>
    <source>
        <strain evidence="2">NRRL Y-12698</strain>
    </source>
</reference>
<keyword evidence="2" id="KW-1185">Reference proteome</keyword>
<dbReference type="Proteomes" id="UP000094336">
    <property type="component" value="Unassembled WGS sequence"/>
</dbReference>
<accession>A0A1E3QZ68</accession>
<dbReference type="OrthoDB" id="10295865at2759"/>
<name>A0A1E3QZ68_9ASCO</name>
<gene>
    <name evidence="1" type="ORF">BABINDRAFT_159413</name>
</gene>
<dbReference type="RefSeq" id="XP_018988256.1">
    <property type="nucleotide sequence ID" value="XM_019127643.1"/>
</dbReference>
<dbReference type="InterPro" id="IPR024368">
    <property type="entry name" value="Ecl1/2/3"/>
</dbReference>
<dbReference type="GeneID" id="30145496"/>
<organism evidence="1 2">
    <name type="scientific">Babjeviella inositovora NRRL Y-12698</name>
    <dbReference type="NCBI Taxonomy" id="984486"/>
    <lineage>
        <taxon>Eukaryota</taxon>
        <taxon>Fungi</taxon>
        <taxon>Dikarya</taxon>
        <taxon>Ascomycota</taxon>
        <taxon>Saccharomycotina</taxon>
        <taxon>Pichiomycetes</taxon>
        <taxon>Serinales incertae sedis</taxon>
        <taxon>Babjeviella</taxon>
    </lineage>
</organism>
<protein>
    <submittedName>
        <fullName evidence="1">Uncharacterized protein</fullName>
    </submittedName>
</protein>